<dbReference type="AlphaFoldDB" id="A0A5P8P258"/>
<sequence length="366" mass="42488">MDICEQCFESNSVSNHIISTGKKLKTPVKCSECGNYTLYRLNDIKLKNDVQKIIRSFYEHEWEHGLVGSAGMIAKEEGDDIGLYLPGLMTLKDICYMLFEIDCDERFYELLKDYDTDGESEFDQSPDEESWLDMGCKWEGSDNIGLEWEKFCENVKHKARFFDHSGYSRISELSKLNKTFETLSIETNKTLYRARKITSEIVLQLIEKNAAKELGKAPFHLAGLNRFSPNGIPYVYLSEEKETAMLEIRLQEGEECAIGEFQTSTLNLVDLRNENLEQIRQNPFSEKHTPELICSYNYIQGFVFNISKPIKDSDKHLDYIPTQIVSEYIWSLGYDGFIFDSSLCDGDNYVLFDEKYTYYDYEVLAY</sequence>
<dbReference type="InterPro" id="IPR014914">
    <property type="entry name" value="RES_dom"/>
</dbReference>
<protein>
    <submittedName>
        <fullName evidence="2">RES family NAD+ phosphorylase</fullName>
    </submittedName>
</protein>
<dbReference type="RefSeq" id="WP_152307736.1">
    <property type="nucleotide sequence ID" value="NZ_CP043617.1"/>
</dbReference>
<dbReference type="Pfam" id="PF08808">
    <property type="entry name" value="RES"/>
    <property type="match status" value="1"/>
</dbReference>
<evidence type="ECO:0000313" key="2">
    <source>
        <dbReference type="EMBL" id="QFR49789.1"/>
    </source>
</evidence>
<organism evidence="2 3">
    <name type="scientific">Sulfurimonas lithotrophica</name>
    <dbReference type="NCBI Taxonomy" id="2590022"/>
    <lineage>
        <taxon>Bacteria</taxon>
        <taxon>Pseudomonadati</taxon>
        <taxon>Campylobacterota</taxon>
        <taxon>Epsilonproteobacteria</taxon>
        <taxon>Campylobacterales</taxon>
        <taxon>Sulfurimonadaceae</taxon>
        <taxon>Sulfurimonas</taxon>
    </lineage>
</organism>
<keyword evidence="3" id="KW-1185">Reference proteome</keyword>
<dbReference type="KEGG" id="sulg:FJR48_08615"/>
<feature type="domain" description="RES" evidence="1">
    <location>
        <begin position="220"/>
        <end position="353"/>
    </location>
</feature>
<gene>
    <name evidence="2" type="ORF">FJR48_08615</name>
</gene>
<evidence type="ECO:0000313" key="3">
    <source>
        <dbReference type="Proteomes" id="UP000326944"/>
    </source>
</evidence>
<accession>A0A5P8P258</accession>
<dbReference type="Proteomes" id="UP000326944">
    <property type="component" value="Chromosome"/>
</dbReference>
<reference evidence="2 3" key="1">
    <citation type="submission" date="2019-09" db="EMBL/GenBank/DDBJ databases">
        <title>Sulfurimonas gotlandica sp. nov., a chemoautotrophic and psychrotolerant epsilonproteobacterium isolated from a pelagic redoxcline, and an emended description of the genus Sulfurimonas.</title>
        <authorList>
            <person name="Wang S."/>
            <person name="Jiang L."/>
            <person name="Shao S."/>
        </authorList>
    </citation>
    <scope>NUCLEOTIDE SEQUENCE [LARGE SCALE GENOMIC DNA]</scope>
    <source>
        <strain evidence="2 3">GYSZ_1</strain>
    </source>
</reference>
<evidence type="ECO:0000259" key="1">
    <source>
        <dbReference type="Pfam" id="PF08808"/>
    </source>
</evidence>
<name>A0A5P8P258_9BACT</name>
<proteinExistence type="predicted"/>
<dbReference type="EMBL" id="CP043617">
    <property type="protein sequence ID" value="QFR49789.1"/>
    <property type="molecule type" value="Genomic_DNA"/>
</dbReference>
<dbReference type="OrthoDB" id="5540998at2"/>